<evidence type="ECO:0000256" key="1">
    <source>
        <dbReference type="PROSITE-ProRule" id="PRU00339"/>
    </source>
</evidence>
<dbReference type="SUPFAM" id="SSF55073">
    <property type="entry name" value="Nucleotide cyclase"/>
    <property type="match status" value="1"/>
</dbReference>
<dbReference type="InterPro" id="IPR019734">
    <property type="entry name" value="TPR_rpt"/>
</dbReference>
<dbReference type="InterPro" id="IPR029787">
    <property type="entry name" value="Nucleotide_cyclase"/>
</dbReference>
<evidence type="ECO:0000259" key="2">
    <source>
        <dbReference type="PROSITE" id="PS50125"/>
    </source>
</evidence>
<dbReference type="RefSeq" id="WP_085828775.1">
    <property type="nucleotide sequence ID" value="NZ_FWFJ01000087.1"/>
</dbReference>
<keyword evidence="1" id="KW-0802">TPR repeat</keyword>
<feature type="repeat" description="TPR" evidence="1">
    <location>
        <begin position="450"/>
        <end position="483"/>
    </location>
</feature>
<dbReference type="InterPro" id="IPR001054">
    <property type="entry name" value="A/G_cyclase"/>
</dbReference>
<dbReference type="Gene3D" id="1.25.40.10">
    <property type="entry name" value="Tetratricopeptide repeat domain"/>
    <property type="match status" value="1"/>
</dbReference>
<feature type="repeat" description="TPR" evidence="1">
    <location>
        <begin position="382"/>
        <end position="415"/>
    </location>
</feature>
<dbReference type="Pfam" id="PF00211">
    <property type="entry name" value="Guanylate_cyc"/>
    <property type="match status" value="1"/>
</dbReference>
<reference evidence="4" key="1">
    <citation type="submission" date="2017-03" db="EMBL/GenBank/DDBJ databases">
        <authorList>
            <person name="Rodrigo-Torres L."/>
            <person name="Arahal R.D."/>
            <person name="Lucena T."/>
        </authorList>
    </citation>
    <scope>NUCLEOTIDE SEQUENCE [LARGE SCALE GENOMIC DNA]</scope>
    <source>
        <strain evidence="4">CECT 8370</strain>
    </source>
</reference>
<name>A0A1X7ACT7_9RHOB</name>
<dbReference type="PANTHER" id="PTHR43081:SF19">
    <property type="entry name" value="PH-SENSITIVE ADENYLATE CYCLASE RV1264"/>
    <property type="match status" value="1"/>
</dbReference>
<dbReference type="Gene3D" id="3.30.70.1230">
    <property type="entry name" value="Nucleotide cyclase"/>
    <property type="match status" value="1"/>
</dbReference>
<dbReference type="Proteomes" id="UP000194012">
    <property type="component" value="Unassembled WGS sequence"/>
</dbReference>
<gene>
    <name evidence="3" type="ORF">ROG8370_03893</name>
</gene>
<dbReference type="AlphaFoldDB" id="A0A1X7ACT7"/>
<sequence>MLRRLTTIMAADVVGYSEKVGTSETATLKLLASLSELMDKQVERGGGRVFARAGDGFLSEFSSPVSAVQVGFEIQRRLRNNVERHGNELELRIGIHLADVVVEQDNLLGDGVNIAARIESVAQPGQVLVSKSVFDQVKRVSQLSFEDVGEHRLKNISEPQRLFRVIGEMGNHSFMSGNPDVLTPKPLDSIPPNSIAVLPFVNMSADPEQEYFSDGFSEDLITELARFKELFVVSRNASFAFKDRSVDIRKLGQELGVAYCLEGSVRKIGARIRITAQLIDTRRGDHCWADKFDADLTNLFDLQDGLAAAIVSKVASRVETKTRDAAKQKRPVDLKAYDFLLRGLEKHRLGGVTQQSAEEALSWFDKAIRADPNYARAYAWKSCAMATLAREWTHKNTLDEALSLAQRAIELDPEDSESHRILGSINLYLRDFDKAEFHFCRAVKLNPNSAFILGRTGELYNFLGDPEKALSFQRRAMKLDPLLPSYCRELEAAAHYVQGDFERTAQLVSGLPRVSRRAAAYWAAAATHLDEKSYLERARAELLSIDPDFSVASFVPFESYKDRRYQKQLESELERAQLPLS</sequence>
<evidence type="ECO:0000313" key="3">
    <source>
        <dbReference type="EMBL" id="SLN76574.1"/>
    </source>
</evidence>
<accession>A0A1X7ACT7</accession>
<dbReference type="OrthoDB" id="54411at2"/>
<dbReference type="CDD" id="cd07302">
    <property type="entry name" value="CHD"/>
    <property type="match status" value="1"/>
</dbReference>
<dbReference type="PROSITE" id="PS50005">
    <property type="entry name" value="TPR"/>
    <property type="match status" value="3"/>
</dbReference>
<organism evidence="3 4">
    <name type="scientific">Roseovarius gaetbuli</name>
    <dbReference type="NCBI Taxonomy" id="1356575"/>
    <lineage>
        <taxon>Bacteria</taxon>
        <taxon>Pseudomonadati</taxon>
        <taxon>Pseudomonadota</taxon>
        <taxon>Alphaproteobacteria</taxon>
        <taxon>Rhodobacterales</taxon>
        <taxon>Roseobacteraceae</taxon>
        <taxon>Roseovarius</taxon>
    </lineage>
</organism>
<dbReference type="InterPro" id="IPR050697">
    <property type="entry name" value="Adenylyl/Guanylyl_Cyclase_3/4"/>
</dbReference>
<proteinExistence type="predicted"/>
<dbReference type="Gene3D" id="3.40.50.10610">
    <property type="entry name" value="ABC-type transport auxiliary lipoprotein component"/>
    <property type="match status" value="1"/>
</dbReference>
<protein>
    <submittedName>
        <fullName evidence="3">Invasion protein regulator</fullName>
    </submittedName>
</protein>
<dbReference type="SMART" id="SM00028">
    <property type="entry name" value="TPR"/>
    <property type="match status" value="4"/>
</dbReference>
<dbReference type="PROSITE" id="PS50125">
    <property type="entry name" value="GUANYLATE_CYCLASE_2"/>
    <property type="match status" value="1"/>
</dbReference>
<keyword evidence="4" id="KW-1185">Reference proteome</keyword>
<dbReference type="PANTHER" id="PTHR43081">
    <property type="entry name" value="ADENYLATE CYCLASE, TERMINAL-DIFFERENTIATION SPECIFIC-RELATED"/>
    <property type="match status" value="1"/>
</dbReference>
<dbReference type="GO" id="GO:0004016">
    <property type="term" value="F:adenylate cyclase activity"/>
    <property type="evidence" value="ECO:0007669"/>
    <property type="project" value="UniProtKB-ARBA"/>
</dbReference>
<dbReference type="GO" id="GO:0006171">
    <property type="term" value="P:cAMP biosynthetic process"/>
    <property type="evidence" value="ECO:0007669"/>
    <property type="project" value="TreeGrafter"/>
</dbReference>
<dbReference type="InterPro" id="IPR011990">
    <property type="entry name" value="TPR-like_helical_dom_sf"/>
</dbReference>
<feature type="repeat" description="TPR" evidence="1">
    <location>
        <begin position="416"/>
        <end position="449"/>
    </location>
</feature>
<feature type="domain" description="Guanylate cyclase" evidence="2">
    <location>
        <begin position="7"/>
        <end position="119"/>
    </location>
</feature>
<dbReference type="GO" id="GO:0035556">
    <property type="term" value="P:intracellular signal transduction"/>
    <property type="evidence" value="ECO:0007669"/>
    <property type="project" value="InterPro"/>
</dbReference>
<dbReference type="SUPFAM" id="SSF48452">
    <property type="entry name" value="TPR-like"/>
    <property type="match status" value="1"/>
</dbReference>
<dbReference type="Pfam" id="PF13181">
    <property type="entry name" value="TPR_8"/>
    <property type="match status" value="2"/>
</dbReference>
<dbReference type="EMBL" id="FWFJ01000087">
    <property type="protein sequence ID" value="SLN76574.1"/>
    <property type="molecule type" value="Genomic_DNA"/>
</dbReference>
<evidence type="ECO:0000313" key="4">
    <source>
        <dbReference type="Proteomes" id="UP000194012"/>
    </source>
</evidence>